<feature type="transmembrane region" description="Helical" evidence="7">
    <location>
        <begin position="415"/>
        <end position="438"/>
    </location>
</feature>
<evidence type="ECO:0000256" key="5">
    <source>
        <dbReference type="ARBA" id="ARBA00023136"/>
    </source>
</evidence>
<dbReference type="SUPFAM" id="SSF103473">
    <property type="entry name" value="MFS general substrate transporter"/>
    <property type="match status" value="1"/>
</dbReference>
<comment type="subcellular location">
    <subcellularLocation>
        <location evidence="1 6">Membrane</location>
        <topology evidence="1 6">Multi-pass membrane protein</topology>
    </subcellularLocation>
</comment>
<dbReference type="GO" id="GO:0022857">
    <property type="term" value="F:transmembrane transporter activity"/>
    <property type="evidence" value="ECO:0007669"/>
    <property type="project" value="InterPro"/>
</dbReference>
<dbReference type="Pfam" id="PF00854">
    <property type="entry name" value="PTR2"/>
    <property type="match status" value="1"/>
</dbReference>
<feature type="transmembrane region" description="Helical" evidence="7">
    <location>
        <begin position="458"/>
        <end position="480"/>
    </location>
</feature>
<feature type="transmembrane region" description="Helical" evidence="7">
    <location>
        <begin position="374"/>
        <end position="394"/>
    </location>
</feature>
<feature type="transmembrane region" description="Helical" evidence="7">
    <location>
        <begin position="97"/>
        <end position="116"/>
    </location>
</feature>
<feature type="transmembrane region" description="Helical" evidence="7">
    <location>
        <begin position="537"/>
        <end position="556"/>
    </location>
</feature>
<dbReference type="InterPro" id="IPR036259">
    <property type="entry name" value="MFS_trans_sf"/>
</dbReference>
<comment type="caution">
    <text evidence="8">The sequence shown here is derived from an EMBL/GenBank/DDBJ whole genome shotgun (WGS) entry which is preliminary data.</text>
</comment>
<accession>A0AAD5Z4J3</accession>
<name>A0AAD5Z4J3_9POAL</name>
<feature type="transmembrane region" description="Helical" evidence="7">
    <location>
        <begin position="210"/>
        <end position="229"/>
    </location>
</feature>
<keyword evidence="9" id="KW-1185">Reference proteome</keyword>
<dbReference type="PROSITE" id="PS01023">
    <property type="entry name" value="PTR2_2"/>
    <property type="match status" value="1"/>
</dbReference>
<dbReference type="InterPro" id="IPR000109">
    <property type="entry name" value="POT_fam"/>
</dbReference>
<reference evidence="8 9" key="1">
    <citation type="journal article" date="2022" name="Cell">
        <title>Repeat-based holocentromeres influence genome architecture and karyotype evolution.</title>
        <authorList>
            <person name="Hofstatter P.G."/>
            <person name="Thangavel G."/>
            <person name="Lux T."/>
            <person name="Neumann P."/>
            <person name="Vondrak T."/>
            <person name="Novak P."/>
            <person name="Zhang M."/>
            <person name="Costa L."/>
            <person name="Castellani M."/>
            <person name="Scott A."/>
            <person name="Toegelov H."/>
            <person name="Fuchs J."/>
            <person name="Mata-Sucre Y."/>
            <person name="Dias Y."/>
            <person name="Vanzela A.L.L."/>
            <person name="Huettel B."/>
            <person name="Almeida C.C.S."/>
            <person name="Simkova H."/>
            <person name="Souza G."/>
            <person name="Pedrosa-Harand A."/>
            <person name="Macas J."/>
            <person name="Mayer K.F.X."/>
            <person name="Houben A."/>
            <person name="Marques A."/>
        </authorList>
    </citation>
    <scope>NUCLEOTIDE SEQUENCE [LARGE SCALE GENOMIC DNA]</scope>
    <source>
        <strain evidence="8">RhyTen1mFocal</strain>
    </source>
</reference>
<evidence type="ECO:0000256" key="6">
    <source>
        <dbReference type="RuleBase" id="RU003755"/>
    </source>
</evidence>
<evidence type="ECO:0000256" key="4">
    <source>
        <dbReference type="ARBA" id="ARBA00022989"/>
    </source>
</evidence>
<gene>
    <name evidence="8" type="ORF">LUZ61_015921</name>
</gene>
<keyword evidence="4 7" id="KW-1133">Transmembrane helix</keyword>
<dbReference type="Proteomes" id="UP001210211">
    <property type="component" value="Unassembled WGS sequence"/>
</dbReference>
<proteinExistence type="inferred from homology"/>
<evidence type="ECO:0000256" key="2">
    <source>
        <dbReference type="ARBA" id="ARBA00005982"/>
    </source>
</evidence>
<keyword evidence="6" id="KW-0813">Transport</keyword>
<organism evidence="8 9">
    <name type="scientific">Rhynchospora tenuis</name>
    <dbReference type="NCBI Taxonomy" id="198213"/>
    <lineage>
        <taxon>Eukaryota</taxon>
        <taxon>Viridiplantae</taxon>
        <taxon>Streptophyta</taxon>
        <taxon>Embryophyta</taxon>
        <taxon>Tracheophyta</taxon>
        <taxon>Spermatophyta</taxon>
        <taxon>Magnoliopsida</taxon>
        <taxon>Liliopsida</taxon>
        <taxon>Poales</taxon>
        <taxon>Cyperaceae</taxon>
        <taxon>Cyperoideae</taxon>
        <taxon>Rhynchosporeae</taxon>
        <taxon>Rhynchospora</taxon>
    </lineage>
</organism>
<dbReference type="GO" id="GO:0006857">
    <property type="term" value="P:oligopeptide transport"/>
    <property type="evidence" value="ECO:0007669"/>
    <property type="project" value="InterPro"/>
</dbReference>
<feature type="transmembrane region" description="Helical" evidence="7">
    <location>
        <begin position="501"/>
        <end position="517"/>
    </location>
</feature>
<comment type="similarity">
    <text evidence="2 6">Belongs to the major facilitator superfamily. Proton-dependent oligopeptide transporter (POT/PTR) (TC 2.A.17) family.</text>
</comment>
<keyword evidence="3 6" id="KW-0812">Transmembrane</keyword>
<evidence type="ECO:0000256" key="7">
    <source>
        <dbReference type="SAM" id="Phobius"/>
    </source>
</evidence>
<evidence type="ECO:0000256" key="1">
    <source>
        <dbReference type="ARBA" id="ARBA00004141"/>
    </source>
</evidence>
<evidence type="ECO:0000256" key="3">
    <source>
        <dbReference type="ARBA" id="ARBA00022692"/>
    </source>
</evidence>
<dbReference type="PANTHER" id="PTHR11654">
    <property type="entry name" value="OLIGOPEPTIDE TRANSPORTER-RELATED"/>
    <property type="match status" value="1"/>
</dbReference>
<sequence length="580" mass="64490">MAEAEDRYTKDGTTDLKGNPSVKKDTGTWKACPYILANECCERLAYYGMSTNLVNFMKDRLNEGSAAAANNVTNWSGSCYITPLIGAFLADAYLGRFWTISSFMMVYIAGLTLLTLSSSVNGLKPKCVGGKCHPTGSQTATVFVALYLIALGTGGIKPCVSSFGADQFDENDPVEKKSKTSFFNWFYFSINIGALIASSVLVYIQTNVGWGWGFGIPAVCMAIAVVSFFSGTRLYRNQKPGGSPLTRIAQVLVASVRKWQVQVPEDKSLLYELTDKESAIEGSRKLRHSNQFKFLDKACVETQDDKDVGPANPWRLCTVTQVEELKSIVRLLPIWASGIVFSTVYSQMSTMFVLQGNTLNPHIGPHFKIPAASLSIFDTLSVIMWVPIYDRILVPVVRSITGRERGFTQLTRMGIGLVISIFAMLAAGFLEIVRLHIIRRDNLYDSTDYIPMSIFWQIPQYFLIGAAEVFTFIGQLEFFYDQAPDAMRSMCSALSLTTNSLGNYLSTLLVTIVTHITTKNGKLGWIPDNLNRGHLDYFYWLLAILSVINFLVYLLISNWYTYKKTADDFEDDMGNGAGKD</sequence>
<protein>
    <submittedName>
        <fullName evidence="8">Uncharacterized protein</fullName>
    </submittedName>
</protein>
<feature type="transmembrane region" description="Helical" evidence="7">
    <location>
        <begin position="334"/>
        <end position="354"/>
    </location>
</feature>
<dbReference type="AlphaFoldDB" id="A0AAD5Z4J3"/>
<feature type="transmembrane region" description="Helical" evidence="7">
    <location>
        <begin position="185"/>
        <end position="204"/>
    </location>
</feature>
<evidence type="ECO:0000313" key="9">
    <source>
        <dbReference type="Proteomes" id="UP001210211"/>
    </source>
</evidence>
<dbReference type="GO" id="GO:0016020">
    <property type="term" value="C:membrane"/>
    <property type="evidence" value="ECO:0007669"/>
    <property type="project" value="UniProtKB-SubCell"/>
</dbReference>
<dbReference type="InterPro" id="IPR018456">
    <property type="entry name" value="PTR2_symporter_CS"/>
</dbReference>
<dbReference type="EMBL" id="JAMRDG010000002">
    <property type="protein sequence ID" value="KAJ3686757.1"/>
    <property type="molecule type" value="Genomic_DNA"/>
</dbReference>
<dbReference type="Gene3D" id="1.20.1250.20">
    <property type="entry name" value="MFS general substrate transporter like domains"/>
    <property type="match status" value="1"/>
</dbReference>
<keyword evidence="5 7" id="KW-0472">Membrane</keyword>
<evidence type="ECO:0000313" key="8">
    <source>
        <dbReference type="EMBL" id="KAJ3686757.1"/>
    </source>
</evidence>